<evidence type="ECO:0000259" key="2">
    <source>
        <dbReference type="Pfam" id="PF10988"/>
    </source>
</evidence>
<dbReference type="InterPro" id="IPR021255">
    <property type="entry name" value="DUF2807"/>
</dbReference>
<feature type="domain" description="Putative auto-transporter adhesin head GIN" evidence="2">
    <location>
        <begin position="40"/>
        <end position="161"/>
    </location>
</feature>
<gene>
    <name evidence="3" type="ORF">BX611_2149</name>
</gene>
<keyword evidence="1" id="KW-0732">Signal</keyword>
<name>A0A3D9RTR7_9FLAO</name>
<sequence length="277" mass="30824">MKNSYKIALLFTLSITVITSAQEKLKGNKKVTTENRAISEFTKLEIIDDIDVFLVYNETQSVSVETDSNLQNAVVTVVENGILSIKIGTKIAKKKELAVHLKVNKHLKEINSYNNAKIKSNNSLIIDSLTINTFDNSDIDLKLNSKIVSINSKKNSDLKLQILSDNILIISEESSAIKGTFDSKEAIFTLLDKSTVNINGSTTHFEIETLGNTSFKGKEFKTNNAILNATNSSETYINATENIEIRAKNSAEVYLYSNPKITLTEFFDKASLNKKEL</sequence>
<feature type="signal peptide" evidence="1">
    <location>
        <begin position="1"/>
        <end position="21"/>
    </location>
</feature>
<proteinExistence type="predicted"/>
<dbReference type="Pfam" id="PF10988">
    <property type="entry name" value="DUF2807"/>
    <property type="match status" value="2"/>
</dbReference>
<comment type="caution">
    <text evidence="3">The sequence shown here is derived from an EMBL/GenBank/DDBJ whole genome shotgun (WGS) entry which is preliminary data.</text>
</comment>
<evidence type="ECO:0000256" key="1">
    <source>
        <dbReference type="SAM" id="SignalP"/>
    </source>
</evidence>
<dbReference type="EMBL" id="QTTQ01000011">
    <property type="protein sequence ID" value="REE80506.1"/>
    <property type="molecule type" value="Genomic_DNA"/>
</dbReference>
<dbReference type="OrthoDB" id="1419485at2"/>
<evidence type="ECO:0000313" key="4">
    <source>
        <dbReference type="Proteomes" id="UP000256429"/>
    </source>
</evidence>
<dbReference type="AlphaFoldDB" id="A0A3D9RTR7"/>
<feature type="domain" description="Putative auto-transporter adhesin head GIN" evidence="2">
    <location>
        <begin position="163"/>
        <end position="259"/>
    </location>
</feature>
<dbReference type="RefSeq" id="WP_115881010.1">
    <property type="nucleotide sequence ID" value="NZ_QTTQ01000011.1"/>
</dbReference>
<dbReference type="Proteomes" id="UP000256429">
    <property type="component" value="Unassembled WGS sequence"/>
</dbReference>
<reference evidence="3 4" key="1">
    <citation type="submission" date="2018-08" db="EMBL/GenBank/DDBJ databases">
        <title>Genomic Encyclopedia of Type Strains, Phase III (KMG-III): the genomes of soil and plant-associated and newly described type strains.</title>
        <authorList>
            <person name="Whitman W."/>
        </authorList>
    </citation>
    <scope>NUCLEOTIDE SEQUENCE [LARGE SCALE GENOMIC DNA]</scope>
    <source>
        <strain evidence="3 4">325-5</strain>
    </source>
</reference>
<feature type="chain" id="PRO_5017591621" evidence="1">
    <location>
        <begin position="22"/>
        <end position="277"/>
    </location>
</feature>
<organism evidence="3 4">
    <name type="scientific">Lutibacter oceani</name>
    <dbReference type="NCBI Taxonomy" id="1853311"/>
    <lineage>
        <taxon>Bacteria</taxon>
        <taxon>Pseudomonadati</taxon>
        <taxon>Bacteroidota</taxon>
        <taxon>Flavobacteriia</taxon>
        <taxon>Flavobacteriales</taxon>
        <taxon>Flavobacteriaceae</taxon>
        <taxon>Lutibacter</taxon>
    </lineage>
</organism>
<dbReference type="Gene3D" id="2.160.20.120">
    <property type="match status" value="1"/>
</dbReference>
<protein>
    <submittedName>
        <fullName evidence="3">Putative autotransporter adhesin-like protein</fullName>
    </submittedName>
</protein>
<keyword evidence="4" id="KW-1185">Reference proteome</keyword>
<accession>A0A3D9RTR7</accession>
<evidence type="ECO:0000313" key="3">
    <source>
        <dbReference type="EMBL" id="REE80506.1"/>
    </source>
</evidence>